<dbReference type="AlphaFoldDB" id="A0A0B0N0W4"/>
<evidence type="ECO:0000256" key="1">
    <source>
        <dbReference type="SAM" id="Phobius"/>
    </source>
</evidence>
<gene>
    <name evidence="2" type="ORF">F383_28587</name>
</gene>
<keyword evidence="1" id="KW-0472">Membrane</keyword>
<keyword evidence="2" id="KW-0808">Transferase</keyword>
<dbReference type="Proteomes" id="UP000032142">
    <property type="component" value="Unassembled WGS sequence"/>
</dbReference>
<evidence type="ECO:0000313" key="2">
    <source>
        <dbReference type="EMBL" id="KHG04781.1"/>
    </source>
</evidence>
<accession>A0A0B0N0W4</accession>
<keyword evidence="3" id="KW-1185">Reference proteome</keyword>
<evidence type="ECO:0000313" key="3">
    <source>
        <dbReference type="Proteomes" id="UP000032142"/>
    </source>
</evidence>
<reference evidence="3" key="1">
    <citation type="submission" date="2014-09" db="EMBL/GenBank/DDBJ databases">
        <authorList>
            <person name="Mudge J."/>
            <person name="Ramaraj T."/>
            <person name="Lindquist I.E."/>
            <person name="Bharti A.K."/>
            <person name="Sundararajan A."/>
            <person name="Cameron C.T."/>
            <person name="Woodward J.E."/>
            <person name="May G.D."/>
            <person name="Brubaker C."/>
            <person name="Broadhvest J."/>
            <person name="Wilkins T.A."/>
        </authorList>
    </citation>
    <scope>NUCLEOTIDE SEQUENCE</scope>
    <source>
        <strain evidence="3">cv. AKA8401</strain>
    </source>
</reference>
<protein>
    <submittedName>
        <fullName evidence="2">N-acetyltransferase eco</fullName>
    </submittedName>
</protein>
<feature type="transmembrane region" description="Helical" evidence="1">
    <location>
        <begin position="12"/>
        <end position="27"/>
    </location>
</feature>
<keyword evidence="1" id="KW-1133">Transmembrane helix</keyword>
<sequence length="65" mass="7717">MVISPKYELGNALINMMIKLVNFFFHFRSRNTKSRPRPGEVQANKLNPTSRPLFVYRVLLGWHRE</sequence>
<dbReference type="EMBL" id="JRRC01418189">
    <property type="protein sequence ID" value="KHG04781.1"/>
    <property type="molecule type" value="Genomic_DNA"/>
</dbReference>
<dbReference type="GO" id="GO:0016740">
    <property type="term" value="F:transferase activity"/>
    <property type="evidence" value="ECO:0007669"/>
    <property type="project" value="UniProtKB-KW"/>
</dbReference>
<keyword evidence="1" id="KW-0812">Transmembrane</keyword>
<name>A0A0B0N0W4_GOSAR</name>
<proteinExistence type="predicted"/>
<organism evidence="2 3">
    <name type="scientific">Gossypium arboreum</name>
    <name type="common">Tree cotton</name>
    <name type="synonym">Gossypium nanking</name>
    <dbReference type="NCBI Taxonomy" id="29729"/>
    <lineage>
        <taxon>Eukaryota</taxon>
        <taxon>Viridiplantae</taxon>
        <taxon>Streptophyta</taxon>
        <taxon>Embryophyta</taxon>
        <taxon>Tracheophyta</taxon>
        <taxon>Spermatophyta</taxon>
        <taxon>Magnoliopsida</taxon>
        <taxon>eudicotyledons</taxon>
        <taxon>Gunneridae</taxon>
        <taxon>Pentapetalae</taxon>
        <taxon>rosids</taxon>
        <taxon>malvids</taxon>
        <taxon>Malvales</taxon>
        <taxon>Malvaceae</taxon>
        <taxon>Malvoideae</taxon>
        <taxon>Gossypium</taxon>
    </lineage>
</organism>
<comment type="caution">
    <text evidence="2">The sequence shown here is derived from an EMBL/GenBank/DDBJ whole genome shotgun (WGS) entry which is preliminary data.</text>
</comment>